<evidence type="ECO:0000313" key="4">
    <source>
        <dbReference type="Proteomes" id="UP001341840"/>
    </source>
</evidence>
<feature type="region of interest" description="Disordered" evidence="1">
    <location>
        <begin position="74"/>
        <end position="96"/>
    </location>
</feature>
<dbReference type="EMBL" id="JASCZI010031637">
    <property type="protein sequence ID" value="MED6127167.1"/>
    <property type="molecule type" value="Genomic_DNA"/>
</dbReference>
<organism evidence="3 4">
    <name type="scientific">Stylosanthes scabra</name>
    <dbReference type="NCBI Taxonomy" id="79078"/>
    <lineage>
        <taxon>Eukaryota</taxon>
        <taxon>Viridiplantae</taxon>
        <taxon>Streptophyta</taxon>
        <taxon>Embryophyta</taxon>
        <taxon>Tracheophyta</taxon>
        <taxon>Spermatophyta</taxon>
        <taxon>Magnoliopsida</taxon>
        <taxon>eudicotyledons</taxon>
        <taxon>Gunneridae</taxon>
        <taxon>Pentapetalae</taxon>
        <taxon>rosids</taxon>
        <taxon>fabids</taxon>
        <taxon>Fabales</taxon>
        <taxon>Fabaceae</taxon>
        <taxon>Papilionoideae</taxon>
        <taxon>50 kb inversion clade</taxon>
        <taxon>dalbergioids sensu lato</taxon>
        <taxon>Dalbergieae</taxon>
        <taxon>Pterocarpus clade</taxon>
        <taxon>Stylosanthes</taxon>
    </lineage>
</organism>
<keyword evidence="2" id="KW-0472">Membrane</keyword>
<evidence type="ECO:0000256" key="2">
    <source>
        <dbReference type="SAM" id="Phobius"/>
    </source>
</evidence>
<name>A0ABU6RT63_9FABA</name>
<evidence type="ECO:0000313" key="3">
    <source>
        <dbReference type="EMBL" id="MED6127167.1"/>
    </source>
</evidence>
<feature type="compositionally biased region" description="Basic and acidic residues" evidence="1">
    <location>
        <begin position="87"/>
        <end position="96"/>
    </location>
</feature>
<dbReference type="Proteomes" id="UP001341840">
    <property type="component" value="Unassembled WGS sequence"/>
</dbReference>
<proteinExistence type="predicted"/>
<gene>
    <name evidence="3" type="ORF">PIB30_085512</name>
</gene>
<feature type="non-terminal residue" evidence="3">
    <location>
        <position position="96"/>
    </location>
</feature>
<reference evidence="3 4" key="1">
    <citation type="journal article" date="2023" name="Plants (Basel)">
        <title>Bridging the Gap: Combining Genomics and Transcriptomics Approaches to Understand Stylosanthes scabra, an Orphan Legume from the Brazilian Caatinga.</title>
        <authorList>
            <person name="Ferreira-Neto J.R.C."/>
            <person name="da Silva M.D."/>
            <person name="Binneck E."/>
            <person name="de Melo N.F."/>
            <person name="da Silva R.H."/>
            <person name="de Melo A.L.T.M."/>
            <person name="Pandolfi V."/>
            <person name="Bustamante F.O."/>
            <person name="Brasileiro-Vidal A.C."/>
            <person name="Benko-Iseppon A.M."/>
        </authorList>
    </citation>
    <scope>NUCLEOTIDE SEQUENCE [LARGE SCALE GENOMIC DNA]</scope>
    <source>
        <tissue evidence="3">Leaves</tissue>
    </source>
</reference>
<comment type="caution">
    <text evidence="3">The sequence shown here is derived from an EMBL/GenBank/DDBJ whole genome shotgun (WGS) entry which is preliminary data.</text>
</comment>
<keyword evidence="2" id="KW-1133">Transmembrane helix</keyword>
<sequence>MLVSSAVPPSYWSSFGLQRGLALVRILKISILAFINFLSDATVRSHGGERAGARSALTLVLTFDRAVARVRRAAARCRQNPPQGTARSHEEARRRA</sequence>
<accession>A0ABU6RT63</accession>
<evidence type="ECO:0000256" key="1">
    <source>
        <dbReference type="SAM" id="MobiDB-lite"/>
    </source>
</evidence>
<feature type="transmembrane region" description="Helical" evidence="2">
    <location>
        <begin position="20"/>
        <end position="38"/>
    </location>
</feature>
<keyword evidence="4" id="KW-1185">Reference proteome</keyword>
<keyword evidence="2" id="KW-0812">Transmembrane</keyword>
<protein>
    <submittedName>
        <fullName evidence="3">Uncharacterized protein</fullName>
    </submittedName>
</protein>